<proteinExistence type="inferred from homology"/>
<comment type="caution">
    <text evidence="5">The sequence shown here is derived from an EMBL/GenBank/DDBJ whole genome shotgun (WGS) entry which is preliminary data.</text>
</comment>
<protein>
    <recommendedName>
        <fullName evidence="4">Exostosin GT47 domain-containing protein</fullName>
    </recommendedName>
</protein>
<comment type="subcellular location">
    <subcellularLocation>
        <location evidence="1">Golgi apparatus membrane</location>
        <topology evidence="1">Single-pass type II membrane protein</topology>
    </subcellularLocation>
</comment>
<evidence type="ECO:0000256" key="1">
    <source>
        <dbReference type="ARBA" id="ARBA00004323"/>
    </source>
</evidence>
<dbReference type="EMBL" id="JALJOR010000008">
    <property type="protein sequence ID" value="KAK9812939.1"/>
    <property type="molecule type" value="Genomic_DNA"/>
</dbReference>
<organism evidence="5 6">
    <name type="scientific">[Myrmecia] bisecta</name>
    <dbReference type="NCBI Taxonomy" id="41462"/>
    <lineage>
        <taxon>Eukaryota</taxon>
        <taxon>Viridiplantae</taxon>
        <taxon>Chlorophyta</taxon>
        <taxon>core chlorophytes</taxon>
        <taxon>Trebouxiophyceae</taxon>
        <taxon>Trebouxiales</taxon>
        <taxon>Trebouxiaceae</taxon>
        <taxon>Myrmecia</taxon>
    </lineage>
</organism>
<dbReference type="GO" id="GO:0016757">
    <property type="term" value="F:glycosyltransferase activity"/>
    <property type="evidence" value="ECO:0007669"/>
    <property type="project" value="InterPro"/>
</dbReference>
<dbReference type="Proteomes" id="UP001489004">
    <property type="component" value="Unassembled WGS sequence"/>
</dbReference>
<dbReference type="AlphaFoldDB" id="A0AAW1PYL0"/>
<dbReference type="PANTHER" id="PTHR11062">
    <property type="entry name" value="EXOSTOSIN HEPARAN SULFATE GLYCOSYLTRANSFERASE -RELATED"/>
    <property type="match status" value="1"/>
</dbReference>
<dbReference type="Pfam" id="PF03016">
    <property type="entry name" value="Exostosin_GT47"/>
    <property type="match status" value="1"/>
</dbReference>
<evidence type="ECO:0000256" key="3">
    <source>
        <dbReference type="ARBA" id="ARBA00023034"/>
    </source>
</evidence>
<accession>A0AAW1PYL0</accession>
<reference evidence="5 6" key="1">
    <citation type="journal article" date="2024" name="Nat. Commun.">
        <title>Phylogenomics reveals the evolutionary origins of lichenization in chlorophyte algae.</title>
        <authorList>
            <person name="Puginier C."/>
            <person name="Libourel C."/>
            <person name="Otte J."/>
            <person name="Skaloud P."/>
            <person name="Haon M."/>
            <person name="Grisel S."/>
            <person name="Petersen M."/>
            <person name="Berrin J.G."/>
            <person name="Delaux P.M."/>
            <person name="Dal Grande F."/>
            <person name="Keller J."/>
        </authorList>
    </citation>
    <scope>NUCLEOTIDE SEQUENCE [LARGE SCALE GENOMIC DNA]</scope>
    <source>
        <strain evidence="5 6">SAG 2043</strain>
    </source>
</reference>
<evidence type="ECO:0000313" key="5">
    <source>
        <dbReference type="EMBL" id="KAK9812939.1"/>
    </source>
</evidence>
<dbReference type="GO" id="GO:0000139">
    <property type="term" value="C:Golgi membrane"/>
    <property type="evidence" value="ECO:0007669"/>
    <property type="project" value="UniProtKB-SubCell"/>
</dbReference>
<evidence type="ECO:0000313" key="6">
    <source>
        <dbReference type="Proteomes" id="UP001489004"/>
    </source>
</evidence>
<sequence length="423" mass="49552">MARSADRKLLLALFVLTLCLVGTIILHLQQDVAYYQLLEETVQAERAAASKWREAAEQGRQAMPQTLSPSTRLPMKVYIYDLPAEFNAELLTDQPRCYTDQYGTEIKLHEYVEKSEHYTRDPAEAEFFLVPLYGECRLFRSIQQMGRDAAFKDTNLWFKRAMAIVMQEHPFWNRTQGRDHVFIFPGARGPHIFRDWKQYIKKSIFLTPEGDRSLTEQFNTWKDIVIPGLEDDIRFWTGHKREQFTERHYLAFFRGTIHNKGGKSYSRGIRIWLEERLRGHDDIIFTEQVPECDRGCYHEEMCNSVFCLCPRGWSPWTLRAYQAMMLGCIPVIIADEIELPYEDDVDWSQLTVKIPEARANETLTILRGMPQATIKAKQAAIRKSWPMVAYPEPTRPGDAFHMVMQQLAKKARKFKSSTDWYWL</sequence>
<dbReference type="InterPro" id="IPR004263">
    <property type="entry name" value="Exostosin"/>
</dbReference>
<evidence type="ECO:0000256" key="2">
    <source>
        <dbReference type="ARBA" id="ARBA00010271"/>
    </source>
</evidence>
<name>A0AAW1PYL0_9CHLO</name>
<comment type="similarity">
    <text evidence="2">Belongs to the glycosyltransferase 47 family.</text>
</comment>
<dbReference type="PANTHER" id="PTHR11062:SF281">
    <property type="entry name" value="EXOSTOSIN-LIKE 2"/>
    <property type="match status" value="1"/>
</dbReference>
<feature type="domain" description="Exostosin GT47" evidence="4">
    <location>
        <begin position="74"/>
        <end position="368"/>
    </location>
</feature>
<gene>
    <name evidence="5" type="ORF">WJX72_006050</name>
</gene>
<keyword evidence="6" id="KW-1185">Reference proteome</keyword>
<evidence type="ECO:0000259" key="4">
    <source>
        <dbReference type="Pfam" id="PF03016"/>
    </source>
</evidence>
<dbReference type="InterPro" id="IPR040911">
    <property type="entry name" value="Exostosin_GT47"/>
</dbReference>
<keyword evidence="3" id="KW-0333">Golgi apparatus</keyword>